<keyword evidence="3" id="KW-0378">Hydrolase</keyword>
<evidence type="ECO:0000256" key="3">
    <source>
        <dbReference type="ARBA" id="ARBA00022801"/>
    </source>
</evidence>
<gene>
    <name evidence="8" type="ORF">K489DRAFT_373195</name>
</gene>
<evidence type="ECO:0000259" key="5">
    <source>
        <dbReference type="PROSITE" id="PS50054"/>
    </source>
</evidence>
<keyword evidence="7" id="KW-1185">Reference proteome</keyword>
<organism evidence="8">
    <name type="scientific">Dissoconium aciculare CBS 342.82</name>
    <dbReference type="NCBI Taxonomy" id="1314786"/>
    <lineage>
        <taxon>Eukaryota</taxon>
        <taxon>Fungi</taxon>
        <taxon>Dikarya</taxon>
        <taxon>Ascomycota</taxon>
        <taxon>Pezizomycotina</taxon>
        <taxon>Dothideomycetes</taxon>
        <taxon>Dothideomycetidae</taxon>
        <taxon>Mycosphaerellales</taxon>
        <taxon>Dissoconiaceae</taxon>
        <taxon>Dissoconium</taxon>
    </lineage>
</organism>
<feature type="domain" description="Tyrosine-protein phosphatase" evidence="5">
    <location>
        <begin position="5"/>
        <end position="153"/>
    </location>
</feature>
<sequence length="193" mass="21968">MGWLDEVPRAGGLYIGGLHALYQKQDLFRAARITHIVSVMDYEIYGADGEKFPEYRSLQLRVEDDPNENLLDRFPATNAFIHEALRDGAGGRVFVHCAMGKSRSATVVCAYLMWKFGRSPEQALRQLCEGRPVCSPNPGFLEQLDVYHHMLQCGDDSARAKVVYDTWLKERFRGSAWEWEKRRAEKVSAAAKL</sequence>
<dbReference type="PROSITE" id="PS00383">
    <property type="entry name" value="TYR_PHOSPHATASE_1"/>
    <property type="match status" value="1"/>
</dbReference>
<dbReference type="PANTHER" id="PTHR45848">
    <property type="entry name" value="DUAL SPECIFICITY PROTEIN PHOSPHATASE 12 FAMILY MEMBER"/>
    <property type="match status" value="1"/>
</dbReference>
<reference evidence="8" key="2">
    <citation type="submission" date="2020-04" db="EMBL/GenBank/DDBJ databases">
        <authorList>
            <consortium name="NCBI Genome Project"/>
        </authorList>
    </citation>
    <scope>NUCLEOTIDE SEQUENCE</scope>
    <source>
        <strain evidence="8">CBS 342.82</strain>
    </source>
</reference>
<dbReference type="PROSITE" id="PS50054">
    <property type="entry name" value="TYR_PHOSPHATASE_DUAL"/>
    <property type="match status" value="1"/>
</dbReference>
<dbReference type="SUPFAM" id="SSF52799">
    <property type="entry name" value="(Phosphotyrosine protein) phosphatases II"/>
    <property type="match status" value="1"/>
</dbReference>
<reference evidence="8" key="3">
    <citation type="submission" date="2025-08" db="UniProtKB">
        <authorList>
            <consortium name="RefSeq"/>
        </authorList>
    </citation>
    <scope>IDENTIFICATION</scope>
    <source>
        <strain evidence="8">CBS 342.82</strain>
    </source>
</reference>
<dbReference type="InterPro" id="IPR016130">
    <property type="entry name" value="Tyr_Pase_AS"/>
</dbReference>
<evidence type="ECO:0000313" key="8">
    <source>
        <dbReference type="RefSeq" id="XP_033457030.1"/>
    </source>
</evidence>
<evidence type="ECO:0000256" key="2">
    <source>
        <dbReference type="ARBA" id="ARBA00013064"/>
    </source>
</evidence>
<protein>
    <recommendedName>
        <fullName evidence="2">protein-tyrosine-phosphatase</fullName>
        <ecNumber evidence="2">3.1.3.48</ecNumber>
    </recommendedName>
</protein>
<dbReference type="PROSITE" id="PS50056">
    <property type="entry name" value="TYR_PHOSPHATASE_2"/>
    <property type="match status" value="1"/>
</dbReference>
<dbReference type="RefSeq" id="XP_033457030.1">
    <property type="nucleotide sequence ID" value="XM_033603402.1"/>
</dbReference>
<dbReference type="GO" id="GO:0008138">
    <property type="term" value="F:protein tyrosine/serine/threonine phosphatase activity"/>
    <property type="evidence" value="ECO:0007669"/>
    <property type="project" value="TreeGrafter"/>
</dbReference>
<dbReference type="AlphaFoldDB" id="A0A6J3LXH2"/>
<dbReference type="OrthoDB" id="10252009at2759"/>
<evidence type="ECO:0000313" key="7">
    <source>
        <dbReference type="Proteomes" id="UP000504637"/>
    </source>
</evidence>
<dbReference type="Gene3D" id="3.90.190.10">
    <property type="entry name" value="Protein tyrosine phosphatase superfamily"/>
    <property type="match status" value="1"/>
</dbReference>
<dbReference type="GeneID" id="54361202"/>
<feature type="domain" description="Tyrosine specific protein phosphatases" evidence="6">
    <location>
        <begin position="78"/>
        <end position="132"/>
    </location>
</feature>
<dbReference type="InterPro" id="IPR000387">
    <property type="entry name" value="Tyr_Pase_dom"/>
</dbReference>
<keyword evidence="4" id="KW-0904">Protein phosphatase</keyword>
<dbReference type="GO" id="GO:0005634">
    <property type="term" value="C:nucleus"/>
    <property type="evidence" value="ECO:0007669"/>
    <property type="project" value="TreeGrafter"/>
</dbReference>
<dbReference type="InterPro" id="IPR020422">
    <property type="entry name" value="TYR_PHOSPHATASE_DUAL_dom"/>
</dbReference>
<dbReference type="Pfam" id="PF00782">
    <property type="entry name" value="DSPc"/>
    <property type="match status" value="1"/>
</dbReference>
<evidence type="ECO:0000256" key="1">
    <source>
        <dbReference type="ARBA" id="ARBA00008601"/>
    </source>
</evidence>
<dbReference type="SMART" id="SM00195">
    <property type="entry name" value="DSPc"/>
    <property type="match status" value="1"/>
</dbReference>
<dbReference type="InterPro" id="IPR000340">
    <property type="entry name" value="Dual-sp_phosphatase_cat-dom"/>
</dbReference>
<accession>A0A6J3LXH2</accession>
<dbReference type="GO" id="GO:0004725">
    <property type="term" value="F:protein tyrosine phosphatase activity"/>
    <property type="evidence" value="ECO:0007669"/>
    <property type="project" value="UniProtKB-EC"/>
</dbReference>
<dbReference type="CDD" id="cd14518">
    <property type="entry name" value="DSP_fungal_YVH1"/>
    <property type="match status" value="1"/>
</dbReference>
<evidence type="ECO:0000259" key="6">
    <source>
        <dbReference type="PROSITE" id="PS50056"/>
    </source>
</evidence>
<evidence type="ECO:0000256" key="4">
    <source>
        <dbReference type="ARBA" id="ARBA00022912"/>
    </source>
</evidence>
<dbReference type="InterPro" id="IPR029021">
    <property type="entry name" value="Prot-tyrosine_phosphatase-like"/>
</dbReference>
<dbReference type="EC" id="3.1.3.48" evidence="2"/>
<comment type="similarity">
    <text evidence="1">Belongs to the protein-tyrosine phosphatase family. Non-receptor class dual specificity subfamily.</text>
</comment>
<reference evidence="8" key="1">
    <citation type="submission" date="2020-01" db="EMBL/GenBank/DDBJ databases">
        <authorList>
            <consortium name="DOE Joint Genome Institute"/>
            <person name="Haridas S."/>
            <person name="Albert R."/>
            <person name="Binder M."/>
            <person name="Bloem J."/>
            <person name="Labutti K."/>
            <person name="Salamov A."/>
            <person name="Andreopoulos B."/>
            <person name="Baker S.E."/>
            <person name="Barry K."/>
            <person name="Bills G."/>
            <person name="Bluhm B.H."/>
            <person name="Cannon C."/>
            <person name="Castanera R."/>
            <person name="Culley D.E."/>
            <person name="Daum C."/>
            <person name="Ezra D."/>
            <person name="Gonzalez J.B."/>
            <person name="Henrissat B."/>
            <person name="Kuo A."/>
            <person name="Liang C."/>
            <person name="Lipzen A."/>
            <person name="Lutzoni F."/>
            <person name="Magnuson J."/>
            <person name="Mondo S."/>
            <person name="Nolan M."/>
            <person name="Ohm R."/>
            <person name="Pangilinan J."/>
            <person name="Park H.-J."/>
            <person name="Ramirez L."/>
            <person name="Alfaro M."/>
            <person name="Sun H."/>
            <person name="Tritt A."/>
            <person name="Yoshinaga Y."/>
            <person name="Zwiers L.-H."/>
            <person name="Turgeon B.G."/>
            <person name="Goodwin S.B."/>
            <person name="Spatafora J.W."/>
            <person name="Crous P.W."/>
            <person name="Grigoriev I.V."/>
        </authorList>
    </citation>
    <scope>NUCLEOTIDE SEQUENCE</scope>
    <source>
        <strain evidence="8">CBS 342.82</strain>
    </source>
</reference>
<dbReference type="PANTHER" id="PTHR45848:SF4">
    <property type="entry name" value="DUAL SPECIFICITY PROTEIN PHOSPHATASE 12"/>
    <property type="match status" value="1"/>
</dbReference>
<dbReference type="Proteomes" id="UP000504637">
    <property type="component" value="Unplaced"/>
</dbReference>
<name>A0A6J3LXH2_9PEZI</name>
<proteinExistence type="inferred from homology"/>